<evidence type="ECO:0000313" key="2">
    <source>
        <dbReference type="RefSeq" id="XP_013405329.1"/>
    </source>
</evidence>
<dbReference type="KEGG" id="lak:106170130"/>
<gene>
    <name evidence="2" type="primary">LOC106170130</name>
</gene>
<sequence>MIRTQMAKKKCFRLSLFAVVSVILLLVPYMARLDFPDTVITRSPISSSRVENDSPETTGQPQFVYLVQGASRHPIPGLKATPNREIIWLTYRDKTGDIYFPNSTHATGRNRLLWEATERASKRNDGGYLYYLFLDDDLLLTNEKDKKRWWRKNLPSNPFERFELFLLDFQPAVGFPGYFFHLPAVPSPVGVTYNFDAIFNGFHRHTMSFMLPYISDLDHTSWFFAQWFVIHISAMFYNSNRVLCKAVYAKNKRHHSSNGAYTDSNDFRISRDYFRTWFNKNNTVKTANGEIIYLLQTFKTQAMYLDIPGNASRKHNMEYRVSTKFITTAFNKSHPGVQRILHWRSLPKVRNILYGSEKDEPDFFPDVFPLH</sequence>
<dbReference type="Proteomes" id="UP000085678">
    <property type="component" value="Unplaced"/>
</dbReference>
<organism evidence="1 2">
    <name type="scientific">Lingula anatina</name>
    <name type="common">Brachiopod</name>
    <name type="synonym">Lingula unguis</name>
    <dbReference type="NCBI Taxonomy" id="7574"/>
    <lineage>
        <taxon>Eukaryota</taxon>
        <taxon>Metazoa</taxon>
        <taxon>Spiralia</taxon>
        <taxon>Lophotrochozoa</taxon>
        <taxon>Brachiopoda</taxon>
        <taxon>Linguliformea</taxon>
        <taxon>Lingulata</taxon>
        <taxon>Lingulida</taxon>
        <taxon>Linguloidea</taxon>
        <taxon>Lingulidae</taxon>
        <taxon>Lingula</taxon>
    </lineage>
</organism>
<dbReference type="AlphaFoldDB" id="A0A1S3J662"/>
<accession>A0A1S3J662</accession>
<dbReference type="GeneID" id="106170130"/>
<keyword evidence="1" id="KW-1185">Reference proteome</keyword>
<dbReference type="OrthoDB" id="9981310at2759"/>
<protein>
    <submittedName>
        <fullName evidence="2">Uncharacterized protein LOC106170130</fullName>
    </submittedName>
</protein>
<evidence type="ECO:0000313" key="1">
    <source>
        <dbReference type="Proteomes" id="UP000085678"/>
    </source>
</evidence>
<dbReference type="RefSeq" id="XP_013405329.1">
    <property type="nucleotide sequence ID" value="XM_013549875.1"/>
</dbReference>
<reference evidence="2" key="1">
    <citation type="submission" date="2025-08" db="UniProtKB">
        <authorList>
            <consortium name="RefSeq"/>
        </authorList>
    </citation>
    <scope>IDENTIFICATION</scope>
    <source>
        <tissue evidence="2">Gonads</tissue>
    </source>
</reference>
<proteinExistence type="predicted"/>
<dbReference type="InParanoid" id="A0A1S3J662"/>
<name>A0A1S3J662_LINAN</name>